<gene>
    <name evidence="8" type="primary">PKD2</name>
    <name evidence="8" type="ORF">AK812_SmicGene30179</name>
</gene>
<feature type="transmembrane region" description="Helical" evidence="6">
    <location>
        <begin position="626"/>
        <end position="649"/>
    </location>
</feature>
<protein>
    <submittedName>
        <fullName evidence="8">Polycystin-2</fullName>
    </submittedName>
</protein>
<feature type="transmembrane region" description="Helical" evidence="6">
    <location>
        <begin position="524"/>
        <end position="545"/>
    </location>
</feature>
<evidence type="ECO:0000256" key="1">
    <source>
        <dbReference type="ARBA" id="ARBA00004141"/>
    </source>
</evidence>
<keyword evidence="4 6" id="KW-0472">Membrane</keyword>
<evidence type="ECO:0000256" key="2">
    <source>
        <dbReference type="ARBA" id="ARBA00022692"/>
    </source>
</evidence>
<dbReference type="AlphaFoldDB" id="A0A1Q9CZY6"/>
<dbReference type="EMBL" id="LSRX01000812">
    <property type="protein sequence ID" value="OLP88481.1"/>
    <property type="molecule type" value="Genomic_DNA"/>
</dbReference>
<evidence type="ECO:0000256" key="5">
    <source>
        <dbReference type="SAM" id="MobiDB-lite"/>
    </source>
</evidence>
<feature type="domain" description="Polycystin cation channel PKD1/PKD2" evidence="7">
    <location>
        <begin position="533"/>
        <end position="654"/>
    </location>
</feature>
<dbReference type="PANTHER" id="PTHR10877">
    <property type="entry name" value="POLYCYSTIN FAMILY MEMBER"/>
    <property type="match status" value="1"/>
</dbReference>
<name>A0A1Q9CZY6_SYMMI</name>
<feature type="transmembrane region" description="Helical" evidence="6">
    <location>
        <begin position="394"/>
        <end position="417"/>
    </location>
</feature>
<keyword evidence="3 6" id="KW-1133">Transmembrane helix</keyword>
<feature type="transmembrane region" description="Helical" evidence="6">
    <location>
        <begin position="437"/>
        <end position="459"/>
    </location>
</feature>
<dbReference type="OrthoDB" id="435845at2759"/>
<dbReference type="Pfam" id="PF08016">
    <property type="entry name" value="PKD_channel"/>
    <property type="match status" value="1"/>
</dbReference>
<dbReference type="Proteomes" id="UP000186817">
    <property type="component" value="Unassembled WGS sequence"/>
</dbReference>
<accession>A0A1Q9CZY6</accession>
<keyword evidence="9" id="KW-1185">Reference proteome</keyword>
<dbReference type="InterPro" id="IPR051223">
    <property type="entry name" value="Polycystin"/>
</dbReference>
<evidence type="ECO:0000313" key="9">
    <source>
        <dbReference type="Proteomes" id="UP000186817"/>
    </source>
</evidence>
<comment type="subcellular location">
    <subcellularLocation>
        <location evidence="1">Membrane</location>
        <topology evidence="1">Multi-pass membrane protein</topology>
    </subcellularLocation>
</comment>
<keyword evidence="2 6" id="KW-0812">Transmembrane</keyword>
<evidence type="ECO:0000256" key="3">
    <source>
        <dbReference type="ARBA" id="ARBA00022989"/>
    </source>
</evidence>
<evidence type="ECO:0000256" key="4">
    <source>
        <dbReference type="ARBA" id="ARBA00023136"/>
    </source>
</evidence>
<evidence type="ECO:0000313" key="8">
    <source>
        <dbReference type="EMBL" id="OLP88481.1"/>
    </source>
</evidence>
<organism evidence="8 9">
    <name type="scientific">Symbiodinium microadriaticum</name>
    <name type="common">Dinoflagellate</name>
    <name type="synonym">Zooxanthella microadriatica</name>
    <dbReference type="NCBI Taxonomy" id="2951"/>
    <lineage>
        <taxon>Eukaryota</taxon>
        <taxon>Sar</taxon>
        <taxon>Alveolata</taxon>
        <taxon>Dinophyceae</taxon>
        <taxon>Suessiales</taxon>
        <taxon>Symbiodiniaceae</taxon>
        <taxon>Symbiodinium</taxon>
    </lineage>
</organism>
<dbReference type="InterPro" id="IPR013122">
    <property type="entry name" value="PKD1_2_channel"/>
</dbReference>
<comment type="caution">
    <text evidence="8">The sequence shown here is derived from an EMBL/GenBank/DDBJ whole genome shotgun (WGS) entry which is preliminary data.</text>
</comment>
<evidence type="ECO:0000259" key="7">
    <source>
        <dbReference type="Pfam" id="PF08016"/>
    </source>
</evidence>
<dbReference type="OMA" id="TTARIMK"/>
<dbReference type="GO" id="GO:0016020">
    <property type="term" value="C:membrane"/>
    <property type="evidence" value="ECO:0007669"/>
    <property type="project" value="UniProtKB-SubCell"/>
</dbReference>
<evidence type="ECO:0000256" key="6">
    <source>
        <dbReference type="SAM" id="Phobius"/>
    </source>
</evidence>
<dbReference type="PANTHER" id="PTHR10877:SF183">
    <property type="entry name" value="AT14535P-RELATED"/>
    <property type="match status" value="1"/>
</dbReference>
<sequence length="879" mass="98982">MKYRPEAVVQQAFILKPDIQPAVGWETGRVSEPAFMDMNLQALRGTSRPKVVLYQFDQDNPMNPHGLLIAYAENTVKPVVSDFDTFLAVLQDDPVVDLKERQMSSAVNAQKKVEEEVLTRQQVQDFLISERARVRFCGTLPLTVCIWFVFTATAWSHGNVEQTARAQSMIRNAIEGIEVQHQISSLQGQPVAKRIRLANISVMEEVWTWMLDGFIPLFAGSHEEPGVLRKFNQVIRPGIQLRQRRVADVDCPVVDELRQYFRADCRSAGSLALRFGPEVNNTGPDFIDRSFVAGGSIQVAVPTWKPNPEELFYAFLRIHRVESNNSGMDIHGILRARELQSHGWLDDATDYLQVSVTVLNPDIRSFIHVQLIINFVRGGLVQPLLEVRSLPTQVWISALEIVVDVIWGLLIVLLFILAFQEMAEGSGSCSHRCCGSFWLLVDWASMLVGSTLLGFFFVYNAGMDGLDQHMANLPVALSQYVPTTTLIPIDPEVLAERKYAQDVTEEGWQAQFQEDVDLMIFLRVYHRLGMFWYVALILLRFFRGFAGQPRIAMIGRTIGQAASDLGHLGLMVAVAFCNLALGGYLVFGPELEAWSSIEKAIMTTISILFGQGDLGAMYKIAPISTLLWGSAYLICIIILMMSMISAILISHHREVRKKRGRAQQTLPQQFLAMLEDLVWKRSYDLRMLLRFVKSRSGPRSKILRVLPALKPETKRIARIPYDDLIDFFDSSDEKPALPSWAPVKKEDFYRFSVDSATTARIMKKCRVATSANPDQEMPVMRLFEEFQTAIQDTCTVLDFTGEELKNWVAERRVDMANVEPRQRKLEGLSRALDPAEPVFALETHYEEEETPALEEGPGNGQAIADVSPHAALENGPSAT</sequence>
<proteinExistence type="predicted"/>
<feature type="region of interest" description="Disordered" evidence="5">
    <location>
        <begin position="845"/>
        <end position="879"/>
    </location>
</feature>
<feature type="transmembrane region" description="Helical" evidence="6">
    <location>
        <begin position="565"/>
        <end position="587"/>
    </location>
</feature>
<reference evidence="8 9" key="1">
    <citation type="submission" date="2016-02" db="EMBL/GenBank/DDBJ databases">
        <title>Genome analysis of coral dinoflagellate symbionts highlights evolutionary adaptations to a symbiotic lifestyle.</title>
        <authorList>
            <person name="Aranda M."/>
            <person name="Li Y."/>
            <person name="Liew Y.J."/>
            <person name="Baumgarten S."/>
            <person name="Simakov O."/>
            <person name="Wilson M."/>
            <person name="Piel J."/>
            <person name="Ashoor H."/>
            <person name="Bougouffa S."/>
            <person name="Bajic V.B."/>
            <person name="Ryu T."/>
            <person name="Ravasi T."/>
            <person name="Bayer T."/>
            <person name="Micklem G."/>
            <person name="Kim H."/>
            <person name="Bhak J."/>
            <person name="Lajeunesse T.C."/>
            <person name="Voolstra C.R."/>
        </authorList>
    </citation>
    <scope>NUCLEOTIDE SEQUENCE [LARGE SCALE GENOMIC DNA]</scope>
    <source>
        <strain evidence="8 9">CCMP2467</strain>
    </source>
</reference>